<evidence type="ECO:0000313" key="1">
    <source>
        <dbReference type="EMBL" id="PKQ45380.1"/>
    </source>
</evidence>
<evidence type="ECO:0008006" key="3">
    <source>
        <dbReference type="Google" id="ProtNLM"/>
    </source>
</evidence>
<proteinExistence type="predicted"/>
<sequence length="140" mass="15756">MLSIFFAQAQFKITGLVIDNDLNTPIKKAKIFDIDSKNETFIDASGKLSILTFGDLEISDKGYKIKYIEVNKDEDFVITLTPSIYELEEVIINGLTIPIKQKYATNAISLVSAVDLNRGNLMELHPILNRVSGFLWSQEL</sequence>
<comment type="caution">
    <text evidence="1">The sequence shown here is derived from an EMBL/GenBank/DDBJ whole genome shotgun (WGS) entry which is preliminary data.</text>
</comment>
<dbReference type="SUPFAM" id="SSF49464">
    <property type="entry name" value="Carboxypeptidase regulatory domain-like"/>
    <property type="match status" value="1"/>
</dbReference>
<dbReference type="OrthoDB" id="714262at2"/>
<reference evidence="1 2" key="1">
    <citation type="submission" date="2017-12" db="EMBL/GenBank/DDBJ databases">
        <title>Confluentibacter flavum sp. nov., isolated from the saline lake.</title>
        <authorList>
            <person name="Yu L."/>
        </authorList>
    </citation>
    <scope>NUCLEOTIDE SEQUENCE [LARGE SCALE GENOMIC DNA]</scope>
    <source>
        <strain evidence="1 2">3B</strain>
    </source>
</reference>
<protein>
    <recommendedName>
        <fullName evidence="3">TonB-dependent receptor</fullName>
    </recommendedName>
</protein>
<organism evidence="1 2">
    <name type="scientific">Confluentibacter flavum</name>
    <dbReference type="NCBI Taxonomy" id="1909700"/>
    <lineage>
        <taxon>Bacteria</taxon>
        <taxon>Pseudomonadati</taxon>
        <taxon>Bacteroidota</taxon>
        <taxon>Flavobacteriia</taxon>
        <taxon>Flavobacteriales</taxon>
        <taxon>Flavobacteriaceae</taxon>
        <taxon>Confluentibacter</taxon>
    </lineage>
</organism>
<dbReference type="InterPro" id="IPR008969">
    <property type="entry name" value="CarboxyPept-like_regulatory"/>
</dbReference>
<dbReference type="AlphaFoldDB" id="A0A2N3HK78"/>
<name>A0A2N3HK78_9FLAO</name>
<keyword evidence="2" id="KW-1185">Reference proteome</keyword>
<dbReference type="Proteomes" id="UP000233435">
    <property type="component" value="Unassembled WGS sequence"/>
</dbReference>
<accession>A0A2N3HK78</accession>
<evidence type="ECO:0000313" key="2">
    <source>
        <dbReference type="Proteomes" id="UP000233435"/>
    </source>
</evidence>
<dbReference type="EMBL" id="PJEO01000027">
    <property type="protein sequence ID" value="PKQ45380.1"/>
    <property type="molecule type" value="Genomic_DNA"/>
</dbReference>
<dbReference type="RefSeq" id="WP_106659449.1">
    <property type="nucleotide sequence ID" value="NZ_PJEO01000027.1"/>
</dbReference>
<gene>
    <name evidence="1" type="ORF">CSW08_08420</name>
</gene>